<dbReference type="PANTHER" id="PTHR43601">
    <property type="entry name" value="THIOREDOXIN, MITOCHONDRIAL"/>
    <property type="match status" value="1"/>
</dbReference>
<evidence type="ECO:0000256" key="1">
    <source>
        <dbReference type="ARBA" id="ARBA00023157"/>
    </source>
</evidence>
<name>A0A6C0CS31_9ZZZZ</name>
<dbReference type="PANTHER" id="PTHR43601:SF3">
    <property type="entry name" value="THIOREDOXIN, MITOCHONDRIAL"/>
    <property type="match status" value="1"/>
</dbReference>
<dbReference type="PROSITE" id="PS00194">
    <property type="entry name" value="THIOREDOXIN_1"/>
    <property type="match status" value="1"/>
</dbReference>
<keyword evidence="1" id="KW-1015">Disulfide bond</keyword>
<dbReference type="InterPro" id="IPR036249">
    <property type="entry name" value="Thioredoxin-like_sf"/>
</dbReference>
<dbReference type="CDD" id="cd02947">
    <property type="entry name" value="TRX_family"/>
    <property type="match status" value="1"/>
</dbReference>
<protein>
    <recommendedName>
        <fullName evidence="2">Thioredoxin domain-containing protein</fullName>
    </recommendedName>
</protein>
<dbReference type="PRINTS" id="PR00421">
    <property type="entry name" value="THIOREDOXIN"/>
</dbReference>
<dbReference type="AlphaFoldDB" id="A0A6C0CS31"/>
<evidence type="ECO:0000259" key="2">
    <source>
        <dbReference type="PROSITE" id="PS51352"/>
    </source>
</evidence>
<proteinExistence type="predicted"/>
<dbReference type="GO" id="GO:0015035">
    <property type="term" value="F:protein-disulfide reductase activity"/>
    <property type="evidence" value="ECO:0007669"/>
    <property type="project" value="InterPro"/>
</dbReference>
<organism evidence="3">
    <name type="scientific">viral metagenome</name>
    <dbReference type="NCBI Taxonomy" id="1070528"/>
    <lineage>
        <taxon>unclassified sequences</taxon>
        <taxon>metagenomes</taxon>
        <taxon>organismal metagenomes</taxon>
    </lineage>
</organism>
<sequence length="105" mass="11430">MKDITGPQVVQTLQQYISNSPVLIVDFYAPWCGPCKVLGPQLEKITTATVIKINGDNQDPIVQSKVDQLMANYQVTAYPTILIFKQGSLVQKVVGANLNAIKAAL</sequence>
<dbReference type="InterPro" id="IPR005746">
    <property type="entry name" value="Thioredoxin"/>
</dbReference>
<dbReference type="EMBL" id="MN739480">
    <property type="protein sequence ID" value="QHT07271.1"/>
    <property type="molecule type" value="Genomic_DNA"/>
</dbReference>
<dbReference type="PROSITE" id="PS51352">
    <property type="entry name" value="THIOREDOXIN_2"/>
    <property type="match status" value="1"/>
</dbReference>
<dbReference type="GO" id="GO:0045454">
    <property type="term" value="P:cell redox homeostasis"/>
    <property type="evidence" value="ECO:0007669"/>
    <property type="project" value="TreeGrafter"/>
</dbReference>
<dbReference type="InterPro" id="IPR017937">
    <property type="entry name" value="Thioredoxin_CS"/>
</dbReference>
<dbReference type="Gene3D" id="3.40.30.10">
    <property type="entry name" value="Glutaredoxin"/>
    <property type="match status" value="1"/>
</dbReference>
<accession>A0A6C0CS31</accession>
<dbReference type="InterPro" id="IPR013766">
    <property type="entry name" value="Thioredoxin_domain"/>
</dbReference>
<evidence type="ECO:0000313" key="3">
    <source>
        <dbReference type="EMBL" id="QHT07271.1"/>
    </source>
</evidence>
<feature type="domain" description="Thioredoxin" evidence="2">
    <location>
        <begin position="1"/>
        <end position="105"/>
    </location>
</feature>
<dbReference type="SUPFAM" id="SSF52833">
    <property type="entry name" value="Thioredoxin-like"/>
    <property type="match status" value="1"/>
</dbReference>
<reference evidence="3" key="1">
    <citation type="journal article" date="2020" name="Nature">
        <title>Giant virus diversity and host interactions through global metagenomics.</title>
        <authorList>
            <person name="Schulz F."/>
            <person name="Roux S."/>
            <person name="Paez-Espino D."/>
            <person name="Jungbluth S."/>
            <person name="Walsh D.A."/>
            <person name="Denef V.J."/>
            <person name="McMahon K.D."/>
            <person name="Konstantinidis K.T."/>
            <person name="Eloe-Fadrosh E.A."/>
            <person name="Kyrpides N.C."/>
            <person name="Woyke T."/>
        </authorList>
    </citation>
    <scope>NUCLEOTIDE SEQUENCE</scope>
    <source>
        <strain evidence="3">GVMAG-M-3300021962-46</strain>
    </source>
</reference>
<dbReference type="PIRSF" id="PIRSF000077">
    <property type="entry name" value="Thioredoxin"/>
    <property type="match status" value="1"/>
</dbReference>
<dbReference type="Pfam" id="PF00085">
    <property type="entry name" value="Thioredoxin"/>
    <property type="match status" value="1"/>
</dbReference>